<keyword evidence="12" id="KW-0175">Coiled coil</keyword>
<evidence type="ECO:0000256" key="15">
    <source>
        <dbReference type="ARBA" id="ARBA00023212"/>
    </source>
</evidence>
<comment type="function">
    <text evidence="21">Stress-inducible actin-binding protein that plays a role in synaptic and cognitive functions by modulating actin filamentous (F-actin) dynamics. Mediates polymerization of globular actin to F-actin. Also binds to, stabilizes and bundles F-actin. Involved in synaptic function by regulating neurite outgrowth in an actin-dependent manner and for the acquisition of hippocampus-dependent cognitive function, such as learning and long-term memory. Plays a role in the actin and microtubule cytoskeleton organization; negatively regulates focal adhesion (FA) assembly promoting malignant glial cell migration in an actin-, microtubule- and MAP1A-dependent manner. Also involved in neuroblastoma G1/S phase cell cycle progression and cell proliferation inhibition by stimulating ubiquitination of NF-kappa-B subunit RELA and NF-kappa-B degradation in a COMMD1- and actin-dependent manner. May play a role in tumor development.</text>
</comment>
<evidence type="ECO:0000256" key="9">
    <source>
        <dbReference type="ARBA" id="ARBA00022949"/>
    </source>
</evidence>
<dbReference type="GeneID" id="105901827"/>
<keyword evidence="9" id="KW-0965">Cell junction</keyword>
<dbReference type="GO" id="GO:0003779">
    <property type="term" value="F:actin binding"/>
    <property type="evidence" value="ECO:0007669"/>
    <property type="project" value="UniProtKB-KW"/>
</dbReference>
<keyword evidence="18" id="KW-0131">Cell cycle</keyword>
<evidence type="ECO:0000256" key="3">
    <source>
        <dbReference type="ARBA" id="ARBA00004246"/>
    </source>
</evidence>
<evidence type="ECO:0000256" key="8">
    <source>
        <dbReference type="ARBA" id="ARBA00022604"/>
    </source>
</evidence>
<evidence type="ECO:0000256" key="21">
    <source>
        <dbReference type="ARBA" id="ARBA00045129"/>
    </source>
</evidence>
<dbReference type="Proteomes" id="UP000515152">
    <property type="component" value="Chromosome 5"/>
</dbReference>
<evidence type="ECO:0000256" key="6">
    <source>
        <dbReference type="ARBA" id="ARBA00022475"/>
    </source>
</evidence>
<evidence type="ECO:0000256" key="17">
    <source>
        <dbReference type="ARBA" id="ARBA00023273"/>
    </source>
</evidence>
<evidence type="ECO:0000256" key="14">
    <source>
        <dbReference type="ARBA" id="ARBA00023203"/>
    </source>
</evidence>
<evidence type="ECO:0000256" key="20">
    <source>
        <dbReference type="ARBA" id="ARBA00040095"/>
    </source>
</evidence>
<sequence>MGVTHGKKTDHDLSYSCSGYGKPVNRPVPRHGGDSGREPQRIQKDRGLELGRASPSPSSRSLEVGHEELIQPKKLINPVKVSRSHQALHRELLLSHRRPVVEEKPELQRVLEHRRRQLQISQRREEEQKRKASPLDQELLRRQQRLDMLERELDSQREQLTSEPEFIRVKDSLRRTTSMV</sequence>
<dbReference type="OrthoDB" id="5963205at2759"/>
<dbReference type="GO" id="GO:0043005">
    <property type="term" value="C:neuron projection"/>
    <property type="evidence" value="ECO:0007669"/>
    <property type="project" value="TreeGrafter"/>
</dbReference>
<feature type="compositionally biased region" description="Basic and acidic residues" evidence="22">
    <location>
        <begin position="31"/>
        <end position="49"/>
    </location>
</feature>
<evidence type="ECO:0000256" key="13">
    <source>
        <dbReference type="ARBA" id="ARBA00023136"/>
    </source>
</evidence>
<keyword evidence="8" id="KW-0341">Growth regulation</keyword>
<dbReference type="GO" id="GO:0005634">
    <property type="term" value="C:nucleus"/>
    <property type="evidence" value="ECO:0007669"/>
    <property type="project" value="UniProtKB-SubCell"/>
</dbReference>
<keyword evidence="13" id="KW-0472">Membrane</keyword>
<dbReference type="GO" id="GO:0032956">
    <property type="term" value="P:regulation of actin cytoskeleton organization"/>
    <property type="evidence" value="ECO:0007669"/>
    <property type="project" value="TreeGrafter"/>
</dbReference>
<dbReference type="Pfam" id="PF06625">
    <property type="entry name" value="DUF1151"/>
    <property type="match status" value="1"/>
</dbReference>
<evidence type="ECO:0000256" key="16">
    <source>
        <dbReference type="ARBA" id="ARBA00023242"/>
    </source>
</evidence>
<evidence type="ECO:0000256" key="18">
    <source>
        <dbReference type="ARBA" id="ARBA00023306"/>
    </source>
</evidence>
<evidence type="ECO:0000256" key="1">
    <source>
        <dbReference type="ARBA" id="ARBA00004123"/>
    </source>
</evidence>
<name>A0A6P8FJW0_CLUHA</name>
<evidence type="ECO:0000256" key="11">
    <source>
        <dbReference type="ARBA" id="ARBA00023018"/>
    </source>
</evidence>
<evidence type="ECO:0000313" key="24">
    <source>
        <dbReference type="RefSeq" id="XP_031423840.1"/>
    </source>
</evidence>
<dbReference type="GO" id="GO:0051017">
    <property type="term" value="P:actin filament bundle assembly"/>
    <property type="evidence" value="ECO:0007669"/>
    <property type="project" value="TreeGrafter"/>
</dbReference>
<dbReference type="AlphaFoldDB" id="A0A6P8FJW0"/>
<keyword evidence="17" id="KW-0966">Cell projection</keyword>
<keyword evidence="7" id="KW-0963">Cytoplasm</keyword>
<keyword evidence="6" id="KW-1003">Cell membrane</keyword>
<proteinExistence type="predicted"/>
<evidence type="ECO:0000256" key="2">
    <source>
        <dbReference type="ARBA" id="ARBA00004236"/>
    </source>
</evidence>
<evidence type="ECO:0000256" key="4">
    <source>
        <dbReference type="ARBA" id="ARBA00004316"/>
    </source>
</evidence>
<dbReference type="GO" id="GO:0030041">
    <property type="term" value="P:actin filament polymerization"/>
    <property type="evidence" value="ECO:0007669"/>
    <property type="project" value="TreeGrafter"/>
</dbReference>
<organism evidence="23 24">
    <name type="scientific">Clupea harengus</name>
    <name type="common">Atlantic herring</name>
    <dbReference type="NCBI Taxonomy" id="7950"/>
    <lineage>
        <taxon>Eukaryota</taxon>
        <taxon>Metazoa</taxon>
        <taxon>Chordata</taxon>
        <taxon>Craniata</taxon>
        <taxon>Vertebrata</taxon>
        <taxon>Euteleostomi</taxon>
        <taxon>Actinopterygii</taxon>
        <taxon>Neopterygii</taxon>
        <taxon>Teleostei</taxon>
        <taxon>Clupei</taxon>
        <taxon>Clupeiformes</taxon>
        <taxon>Clupeoidei</taxon>
        <taxon>Clupeidae</taxon>
        <taxon>Clupea</taxon>
    </lineage>
</organism>
<evidence type="ECO:0000256" key="5">
    <source>
        <dbReference type="ARBA" id="ARBA00004529"/>
    </source>
</evidence>
<feature type="region of interest" description="Disordered" evidence="22">
    <location>
        <begin position="1"/>
        <end position="66"/>
    </location>
</feature>
<keyword evidence="23" id="KW-1185">Reference proteome</keyword>
<evidence type="ECO:0000256" key="12">
    <source>
        <dbReference type="ARBA" id="ARBA00023054"/>
    </source>
</evidence>
<accession>A0A6P8FJW0</accession>
<dbReference type="RefSeq" id="XP_031423840.1">
    <property type="nucleotide sequence ID" value="XM_031567980.2"/>
</dbReference>
<dbReference type="PANTHER" id="PTHR16768:SF3">
    <property type="entry name" value="ACTIN-ASSOCIATED PROTEIN FAM107A"/>
    <property type="match status" value="1"/>
</dbReference>
<evidence type="ECO:0000256" key="10">
    <source>
        <dbReference type="ARBA" id="ARBA00023016"/>
    </source>
</evidence>
<evidence type="ECO:0000313" key="23">
    <source>
        <dbReference type="Proteomes" id="UP000515152"/>
    </source>
</evidence>
<dbReference type="KEGG" id="char:105901827"/>
<gene>
    <name evidence="24" type="primary">LOC105901827</name>
</gene>
<keyword evidence="14" id="KW-0009">Actin-binding</keyword>
<keyword evidence="10" id="KW-0346">Stress response</keyword>
<comment type="subcellular location">
    <subcellularLocation>
        <location evidence="3">Cell junction</location>
        <location evidence="3">Focal adhesion</location>
    </subcellularLocation>
    <subcellularLocation>
        <location evidence="2">Cell membrane</location>
    </subcellularLocation>
    <subcellularLocation>
        <location evidence="4">Cell projection</location>
    </subcellularLocation>
    <subcellularLocation>
        <location evidence="5">Cytoplasm</location>
        <location evidence="5">Cytoskeleton</location>
        <location evidence="5">Stress fiber</location>
    </subcellularLocation>
    <subcellularLocation>
        <location evidence="1">Nucleus</location>
    </subcellularLocation>
    <subcellularLocation>
        <location evidence="19">Synapse</location>
    </subcellularLocation>
</comment>
<evidence type="ECO:0000256" key="22">
    <source>
        <dbReference type="SAM" id="MobiDB-lite"/>
    </source>
</evidence>
<protein>
    <recommendedName>
        <fullName evidence="20">Actin-associated protein FAM107A</fullName>
    </recommendedName>
</protein>
<keyword evidence="16" id="KW-0539">Nucleus</keyword>
<keyword evidence="11" id="KW-0770">Synapse</keyword>
<dbReference type="InterPro" id="IPR009533">
    <property type="entry name" value="FAM107"/>
</dbReference>
<dbReference type="GO" id="GO:0005886">
    <property type="term" value="C:plasma membrane"/>
    <property type="evidence" value="ECO:0007669"/>
    <property type="project" value="UniProtKB-SubCell"/>
</dbReference>
<reference evidence="24" key="1">
    <citation type="submission" date="2025-08" db="UniProtKB">
        <authorList>
            <consortium name="RefSeq"/>
        </authorList>
    </citation>
    <scope>IDENTIFICATION</scope>
</reference>
<dbReference type="GO" id="GO:0005925">
    <property type="term" value="C:focal adhesion"/>
    <property type="evidence" value="ECO:0007669"/>
    <property type="project" value="UniProtKB-SubCell"/>
</dbReference>
<dbReference type="GO" id="GO:0001725">
    <property type="term" value="C:stress fiber"/>
    <property type="evidence" value="ECO:0007669"/>
    <property type="project" value="UniProtKB-SubCell"/>
</dbReference>
<dbReference type="GO" id="GO:0045202">
    <property type="term" value="C:synapse"/>
    <property type="evidence" value="ECO:0007669"/>
    <property type="project" value="UniProtKB-SubCell"/>
</dbReference>
<dbReference type="PANTHER" id="PTHR16768">
    <property type="entry name" value="DOWN REGULATED IN RENAL CARCINOMA 1/TU3A"/>
    <property type="match status" value="1"/>
</dbReference>
<evidence type="ECO:0000256" key="7">
    <source>
        <dbReference type="ARBA" id="ARBA00022490"/>
    </source>
</evidence>
<keyword evidence="15" id="KW-0206">Cytoskeleton</keyword>
<evidence type="ECO:0000256" key="19">
    <source>
        <dbReference type="ARBA" id="ARBA00034103"/>
    </source>
</evidence>